<keyword evidence="1 6" id="KW-0808">Transferase</keyword>
<dbReference type="Pfam" id="PF06955">
    <property type="entry name" value="XET_C"/>
    <property type="match status" value="1"/>
</dbReference>
<comment type="caution">
    <text evidence="8">The sequence shown here is derived from an EMBL/GenBank/DDBJ whole genome shotgun (WGS) entry which is preliminary data.</text>
</comment>
<dbReference type="GO" id="GO:0048046">
    <property type="term" value="C:apoplast"/>
    <property type="evidence" value="ECO:0007669"/>
    <property type="project" value="UniProtKB-SubCell"/>
</dbReference>
<dbReference type="GO" id="GO:0010411">
    <property type="term" value="P:xyloglucan metabolic process"/>
    <property type="evidence" value="ECO:0007669"/>
    <property type="project" value="InterPro"/>
</dbReference>
<feature type="active site" description="Nucleophile" evidence="5">
    <location>
        <position position="108"/>
    </location>
</feature>
<dbReference type="Proteomes" id="UP000245207">
    <property type="component" value="Unassembled WGS sequence"/>
</dbReference>
<dbReference type="Gene3D" id="2.60.120.200">
    <property type="match status" value="1"/>
</dbReference>
<evidence type="ECO:0000259" key="7">
    <source>
        <dbReference type="PROSITE" id="PS51762"/>
    </source>
</evidence>
<dbReference type="InterPro" id="IPR044791">
    <property type="entry name" value="Beta-glucanase/XTH"/>
</dbReference>
<accession>A0A2U1P5D9</accession>
<dbReference type="PROSITE" id="PS51762">
    <property type="entry name" value="GH16_2"/>
    <property type="match status" value="1"/>
</dbReference>
<reference evidence="8 9" key="1">
    <citation type="journal article" date="2018" name="Mol. Plant">
        <title>The genome of Artemisia annua provides insight into the evolution of Asteraceae family and artemisinin biosynthesis.</title>
        <authorList>
            <person name="Shen Q."/>
            <person name="Zhang L."/>
            <person name="Liao Z."/>
            <person name="Wang S."/>
            <person name="Yan T."/>
            <person name="Shi P."/>
            <person name="Liu M."/>
            <person name="Fu X."/>
            <person name="Pan Q."/>
            <person name="Wang Y."/>
            <person name="Lv Z."/>
            <person name="Lu X."/>
            <person name="Zhang F."/>
            <person name="Jiang W."/>
            <person name="Ma Y."/>
            <person name="Chen M."/>
            <person name="Hao X."/>
            <person name="Li L."/>
            <person name="Tang Y."/>
            <person name="Lv G."/>
            <person name="Zhou Y."/>
            <person name="Sun X."/>
            <person name="Brodelius P.E."/>
            <person name="Rose J.K.C."/>
            <person name="Tang K."/>
        </authorList>
    </citation>
    <scope>NUCLEOTIDE SEQUENCE [LARGE SCALE GENOMIC DNA]</scope>
    <source>
        <strain evidence="9">cv. Huhao1</strain>
        <tissue evidence="8">Leaf</tissue>
    </source>
</reference>
<name>A0A2U1P5D9_ARTAN</name>
<evidence type="ECO:0000313" key="8">
    <source>
        <dbReference type="EMBL" id="PWA80897.1"/>
    </source>
</evidence>
<evidence type="ECO:0000256" key="5">
    <source>
        <dbReference type="PIRSR" id="PIRSR005604-1"/>
    </source>
</evidence>
<evidence type="ECO:0000313" key="9">
    <source>
        <dbReference type="Proteomes" id="UP000245207"/>
    </source>
</evidence>
<evidence type="ECO:0000256" key="4">
    <source>
        <dbReference type="ARBA" id="ARBA00023295"/>
    </source>
</evidence>
<dbReference type="GO" id="GO:0042546">
    <property type="term" value="P:cell wall biogenesis"/>
    <property type="evidence" value="ECO:0007669"/>
    <property type="project" value="InterPro"/>
</dbReference>
<dbReference type="Pfam" id="PF00722">
    <property type="entry name" value="Glyco_hydro_16"/>
    <property type="match status" value="1"/>
</dbReference>
<dbReference type="GO" id="GO:0071555">
    <property type="term" value="P:cell wall organization"/>
    <property type="evidence" value="ECO:0007669"/>
    <property type="project" value="UniProtKB-KW"/>
</dbReference>
<evidence type="ECO:0000256" key="1">
    <source>
        <dbReference type="ARBA" id="ARBA00022679"/>
    </source>
</evidence>
<dbReference type="InterPro" id="IPR016455">
    <property type="entry name" value="XTH"/>
</dbReference>
<dbReference type="InterPro" id="IPR013320">
    <property type="entry name" value="ConA-like_dom_sf"/>
</dbReference>
<dbReference type="GO" id="GO:0004553">
    <property type="term" value="F:hydrolase activity, hydrolyzing O-glycosyl compounds"/>
    <property type="evidence" value="ECO:0007669"/>
    <property type="project" value="InterPro"/>
</dbReference>
<dbReference type="InterPro" id="IPR000757">
    <property type="entry name" value="Beta-glucanase-like"/>
</dbReference>
<dbReference type="PIRSF" id="PIRSF005604">
    <property type="entry name" value="XET"/>
    <property type="match status" value="1"/>
</dbReference>
<sequence>MLFYTCLQFVIFCTIATLKPSISLNLSTVSFNEVFSPLYGNQDVKTSDNGKSVQISINRWSTSGSGFVSQNTYNSGLFTASIKLPNNGYTAGVVATFYLRNNEVKRDEIDFEFLGHVEGEEWILQTNVYGNGSYNKGREERYSLPFDPSLDFHNYSILWDINRIIFFVDQYPIRETKNSVSIGGNFPSKPMYVYATIWDGSDWATHHGKYKLILQRGPFVASYYFIINACRAMLPECNIALPGGISADERLKMIMYRALYMSYSYCHDKDRYPDSLPECRDEGYGMQPVQASISKATRRLI</sequence>
<organism evidence="8 9">
    <name type="scientific">Artemisia annua</name>
    <name type="common">Sweet wormwood</name>
    <dbReference type="NCBI Taxonomy" id="35608"/>
    <lineage>
        <taxon>Eukaryota</taxon>
        <taxon>Viridiplantae</taxon>
        <taxon>Streptophyta</taxon>
        <taxon>Embryophyta</taxon>
        <taxon>Tracheophyta</taxon>
        <taxon>Spermatophyta</taxon>
        <taxon>Magnoliopsida</taxon>
        <taxon>eudicotyledons</taxon>
        <taxon>Gunneridae</taxon>
        <taxon>Pentapetalae</taxon>
        <taxon>asterids</taxon>
        <taxon>campanulids</taxon>
        <taxon>Asterales</taxon>
        <taxon>Asteraceae</taxon>
        <taxon>Asteroideae</taxon>
        <taxon>Anthemideae</taxon>
        <taxon>Artemisiinae</taxon>
        <taxon>Artemisia</taxon>
    </lineage>
</organism>
<keyword evidence="3" id="KW-1015">Disulfide bond</keyword>
<dbReference type="PANTHER" id="PTHR31062">
    <property type="entry name" value="XYLOGLUCAN ENDOTRANSGLUCOSYLASE/HYDROLASE PROTEIN 8-RELATED"/>
    <property type="match status" value="1"/>
</dbReference>
<keyword evidence="6" id="KW-0964">Secreted</keyword>
<protein>
    <recommendedName>
        <fullName evidence="6">Xyloglucan endotransglucosylase/hydrolase</fullName>
        <ecNumber evidence="6">2.4.1.207</ecNumber>
    </recommendedName>
</protein>
<comment type="similarity">
    <text evidence="6">Belongs to the glycosyl hydrolase 16 family.</text>
</comment>
<proteinExistence type="inferred from homology"/>
<dbReference type="GO" id="GO:0016762">
    <property type="term" value="F:xyloglucan:xyloglucosyl transferase activity"/>
    <property type="evidence" value="ECO:0007669"/>
    <property type="project" value="UniProtKB-EC"/>
</dbReference>
<keyword evidence="6" id="KW-0732">Signal</keyword>
<keyword evidence="6" id="KW-0052">Apoplast</keyword>
<dbReference type="STRING" id="35608.A0A2U1P5D9"/>
<comment type="PTM">
    <text evidence="6">Contains at least one intrachain disulfide bond essential for its enzymatic activity.</text>
</comment>
<feature type="signal peptide" evidence="6">
    <location>
        <begin position="1"/>
        <end position="23"/>
    </location>
</feature>
<evidence type="ECO:0000256" key="2">
    <source>
        <dbReference type="ARBA" id="ARBA00022801"/>
    </source>
</evidence>
<comment type="function">
    <text evidence="6">Catalyzes xyloglucan endohydrolysis (XEH) and/or endotransglycosylation (XET). Cleaves and religates xyloglucan polymers, an essential constituent of the primary cell wall, and thereby participates in cell wall construction of growing tissues.</text>
</comment>
<dbReference type="GO" id="GO:0030246">
    <property type="term" value="F:carbohydrate binding"/>
    <property type="evidence" value="ECO:0007669"/>
    <property type="project" value="UniProtKB-KW"/>
</dbReference>
<keyword evidence="6" id="KW-0134">Cell wall</keyword>
<keyword evidence="4 6" id="KW-0326">Glycosidase</keyword>
<dbReference type="OrthoDB" id="4781at2759"/>
<dbReference type="AlphaFoldDB" id="A0A2U1P5D9"/>
<dbReference type="EMBL" id="PKPP01001658">
    <property type="protein sequence ID" value="PWA80897.1"/>
    <property type="molecule type" value="Genomic_DNA"/>
</dbReference>
<keyword evidence="9" id="KW-1185">Reference proteome</keyword>
<gene>
    <name evidence="8" type="ORF">CTI12_AA193690</name>
</gene>
<feature type="domain" description="GH16" evidence="7">
    <location>
        <begin position="22"/>
        <end position="223"/>
    </location>
</feature>
<dbReference type="InterPro" id="IPR010713">
    <property type="entry name" value="XET_C"/>
</dbReference>
<keyword evidence="2 6" id="KW-0378">Hydrolase</keyword>
<evidence type="ECO:0000256" key="6">
    <source>
        <dbReference type="RuleBase" id="RU361120"/>
    </source>
</evidence>
<feature type="chain" id="PRO_5015367537" description="Xyloglucan endotransglucosylase/hydrolase" evidence="6">
    <location>
        <begin position="24"/>
        <end position="301"/>
    </location>
</feature>
<keyword evidence="6" id="KW-0961">Cell wall biogenesis/degradation</keyword>
<evidence type="ECO:0000256" key="3">
    <source>
        <dbReference type="ARBA" id="ARBA00023157"/>
    </source>
</evidence>
<keyword evidence="8" id="KW-0430">Lectin</keyword>
<feature type="active site" description="Proton donor" evidence="5">
    <location>
        <position position="112"/>
    </location>
</feature>
<dbReference type="SUPFAM" id="SSF49899">
    <property type="entry name" value="Concanavalin A-like lectins/glucanases"/>
    <property type="match status" value="1"/>
</dbReference>
<comment type="subcellular location">
    <subcellularLocation>
        <location evidence="6">Secreted</location>
        <location evidence="6">Cell wall</location>
    </subcellularLocation>
    <subcellularLocation>
        <location evidence="6">Secreted</location>
        <location evidence="6">Extracellular space</location>
        <location evidence="6">Apoplast</location>
    </subcellularLocation>
</comment>
<dbReference type="EC" id="2.4.1.207" evidence="6"/>